<sequence length="124" mass="14970">MRISTRETRERIVSIAGKRDQRVHRRAESDRPHVGRAHSRFEHGMAHAFDHRLQDLLRVLFRPRRMRLQNRIVDRMRGYDSTTRSEHDRFGGRRADIKPHHHLVDCHVIPTFFNLFRISLRLHP</sequence>
<keyword evidence="3" id="KW-1185">Reference proteome</keyword>
<dbReference type="Proteomes" id="UP000027931">
    <property type="component" value="Unassembled WGS sequence"/>
</dbReference>
<evidence type="ECO:0000313" key="2">
    <source>
        <dbReference type="EMBL" id="KEO83632.1"/>
    </source>
</evidence>
<dbReference type="STRING" id="1157490.EL26_09485"/>
<protein>
    <submittedName>
        <fullName evidence="2">Uncharacterized protein</fullName>
    </submittedName>
</protein>
<organism evidence="2 3">
    <name type="scientific">Tumebacillus flagellatus</name>
    <dbReference type="NCBI Taxonomy" id="1157490"/>
    <lineage>
        <taxon>Bacteria</taxon>
        <taxon>Bacillati</taxon>
        <taxon>Bacillota</taxon>
        <taxon>Bacilli</taxon>
        <taxon>Bacillales</taxon>
        <taxon>Alicyclobacillaceae</taxon>
        <taxon>Tumebacillus</taxon>
    </lineage>
</organism>
<gene>
    <name evidence="2" type="ORF">EL26_09485</name>
</gene>
<reference evidence="2 3" key="1">
    <citation type="journal article" date="2013" name="Int. J. Syst. Evol. Microbiol.">
        <title>Tumebacillus flagellatus sp. nov., an alpha-amylase/pullulanase-producing bacterium isolated from cassava wastewater.</title>
        <authorList>
            <person name="Wang Q."/>
            <person name="Xie N."/>
            <person name="Qin Y."/>
            <person name="Shen N."/>
            <person name="Zhu J."/>
            <person name="Mi H."/>
            <person name="Huang R."/>
        </authorList>
    </citation>
    <scope>NUCLEOTIDE SEQUENCE [LARGE SCALE GENOMIC DNA]</scope>
    <source>
        <strain evidence="2 3">GST4</strain>
    </source>
</reference>
<dbReference type="AlphaFoldDB" id="A0A074MCP5"/>
<feature type="region of interest" description="Disordered" evidence="1">
    <location>
        <begin position="18"/>
        <end position="38"/>
    </location>
</feature>
<dbReference type="EMBL" id="JMIR01000010">
    <property type="protein sequence ID" value="KEO83632.1"/>
    <property type="molecule type" value="Genomic_DNA"/>
</dbReference>
<accession>A0A074MCP5</accession>
<evidence type="ECO:0000313" key="3">
    <source>
        <dbReference type="Proteomes" id="UP000027931"/>
    </source>
</evidence>
<proteinExistence type="predicted"/>
<evidence type="ECO:0000256" key="1">
    <source>
        <dbReference type="SAM" id="MobiDB-lite"/>
    </source>
</evidence>
<name>A0A074MCP5_9BACL</name>
<comment type="caution">
    <text evidence="2">The sequence shown here is derived from an EMBL/GenBank/DDBJ whole genome shotgun (WGS) entry which is preliminary data.</text>
</comment>